<dbReference type="GO" id="GO:0009451">
    <property type="term" value="P:RNA modification"/>
    <property type="evidence" value="ECO:0007669"/>
    <property type="project" value="InterPro"/>
</dbReference>
<dbReference type="Proteomes" id="UP000826271">
    <property type="component" value="Unassembled WGS sequence"/>
</dbReference>
<dbReference type="InterPro" id="IPR046960">
    <property type="entry name" value="PPR_At4g14850-like_plant"/>
</dbReference>
<name>A0AAV6WT52_9LAMI</name>
<evidence type="ECO:0000313" key="3">
    <source>
        <dbReference type="EMBL" id="KAG8372110.1"/>
    </source>
</evidence>
<dbReference type="Pfam" id="PF13041">
    <property type="entry name" value="PPR_2"/>
    <property type="match status" value="2"/>
</dbReference>
<evidence type="ECO:0000256" key="2">
    <source>
        <dbReference type="PROSITE-ProRule" id="PRU00708"/>
    </source>
</evidence>
<evidence type="ECO:0000313" key="4">
    <source>
        <dbReference type="Proteomes" id="UP000826271"/>
    </source>
</evidence>
<keyword evidence="1" id="KW-0677">Repeat</keyword>
<dbReference type="InterPro" id="IPR011990">
    <property type="entry name" value="TPR-like_helical_dom_sf"/>
</dbReference>
<evidence type="ECO:0008006" key="5">
    <source>
        <dbReference type="Google" id="ProtNLM"/>
    </source>
</evidence>
<dbReference type="AlphaFoldDB" id="A0AAV6WT52"/>
<dbReference type="InterPro" id="IPR002885">
    <property type="entry name" value="PPR_rpt"/>
</dbReference>
<reference evidence="3" key="1">
    <citation type="submission" date="2019-10" db="EMBL/GenBank/DDBJ databases">
        <authorList>
            <person name="Zhang R."/>
            <person name="Pan Y."/>
            <person name="Wang J."/>
            <person name="Ma R."/>
            <person name="Yu S."/>
        </authorList>
    </citation>
    <scope>NUCLEOTIDE SEQUENCE</scope>
    <source>
        <strain evidence="3">LA-IB0</strain>
        <tissue evidence="3">Leaf</tissue>
    </source>
</reference>
<feature type="repeat" description="PPR" evidence="2">
    <location>
        <begin position="115"/>
        <end position="149"/>
    </location>
</feature>
<dbReference type="PANTHER" id="PTHR47926">
    <property type="entry name" value="PENTATRICOPEPTIDE REPEAT-CONTAINING PROTEIN"/>
    <property type="match status" value="1"/>
</dbReference>
<protein>
    <recommendedName>
        <fullName evidence="5">Pentatricopeptide repeat-containing protein</fullName>
    </recommendedName>
</protein>
<comment type="caution">
    <text evidence="3">The sequence shown here is derived from an EMBL/GenBank/DDBJ whole genome shotgun (WGS) entry which is preliminary data.</text>
</comment>
<evidence type="ECO:0000256" key="1">
    <source>
        <dbReference type="ARBA" id="ARBA00022737"/>
    </source>
</evidence>
<dbReference type="PROSITE" id="PS51375">
    <property type="entry name" value="PPR"/>
    <property type="match status" value="2"/>
</dbReference>
<gene>
    <name evidence="3" type="ORF">BUALT_Bualt12G0032400</name>
</gene>
<dbReference type="GO" id="GO:0003723">
    <property type="term" value="F:RNA binding"/>
    <property type="evidence" value="ECO:0007669"/>
    <property type="project" value="InterPro"/>
</dbReference>
<sequence>MLVNGHLSSPLSATSLINMYSKCNSISDAVSVFNSSAHVHNVFVYNSVIAGLTVNDLPIEAFEFYRKMRFFGVAPDKFTFPCVIKACSALVHCYLKFGLMDDALEVFERLPRKDDIVLWNAMFNGYVQIGEFDKALVIFRRMGDSGLSPNRWFTVTRVLSALALAGDVYNGKLIRAFTTKTGYDSGVAILNALIDMYGKCRQVQNAVKGNFSFLKVLKGRGDCPYKPAPTPSLDLSVSGIHRPIIDPPCREGNVSMV</sequence>
<dbReference type="EMBL" id="WHWC01000012">
    <property type="protein sequence ID" value="KAG8372110.1"/>
    <property type="molecule type" value="Genomic_DNA"/>
</dbReference>
<proteinExistence type="predicted"/>
<feature type="repeat" description="PPR" evidence="2">
    <location>
        <begin position="41"/>
        <end position="75"/>
    </location>
</feature>
<accession>A0AAV6WT52</accession>
<organism evidence="3 4">
    <name type="scientific">Buddleja alternifolia</name>
    <dbReference type="NCBI Taxonomy" id="168488"/>
    <lineage>
        <taxon>Eukaryota</taxon>
        <taxon>Viridiplantae</taxon>
        <taxon>Streptophyta</taxon>
        <taxon>Embryophyta</taxon>
        <taxon>Tracheophyta</taxon>
        <taxon>Spermatophyta</taxon>
        <taxon>Magnoliopsida</taxon>
        <taxon>eudicotyledons</taxon>
        <taxon>Gunneridae</taxon>
        <taxon>Pentapetalae</taxon>
        <taxon>asterids</taxon>
        <taxon>lamiids</taxon>
        <taxon>Lamiales</taxon>
        <taxon>Scrophulariaceae</taxon>
        <taxon>Buddlejeae</taxon>
        <taxon>Buddleja</taxon>
    </lineage>
</organism>
<keyword evidence="4" id="KW-1185">Reference proteome</keyword>
<dbReference type="Gene3D" id="1.25.40.10">
    <property type="entry name" value="Tetratricopeptide repeat domain"/>
    <property type="match status" value="2"/>
</dbReference>
<dbReference type="NCBIfam" id="TIGR00756">
    <property type="entry name" value="PPR"/>
    <property type="match status" value="3"/>
</dbReference>
<dbReference type="Pfam" id="PF01535">
    <property type="entry name" value="PPR"/>
    <property type="match status" value="1"/>
</dbReference>